<keyword evidence="1" id="KW-0378">Hydrolase</keyword>
<keyword evidence="1" id="KW-0547">Nucleotide-binding</keyword>
<evidence type="ECO:0000313" key="2">
    <source>
        <dbReference type="Proteomes" id="UP000250235"/>
    </source>
</evidence>
<proteinExistence type="predicted"/>
<keyword evidence="1" id="KW-0067">ATP-binding</keyword>
<evidence type="ECO:0000313" key="1">
    <source>
        <dbReference type="EMBL" id="KZV30256.1"/>
    </source>
</evidence>
<dbReference type="EMBL" id="KV008350">
    <property type="protein sequence ID" value="KZV30256.1"/>
    <property type="molecule type" value="Genomic_DNA"/>
</dbReference>
<accession>A0A2Z7B899</accession>
<name>A0A2Z7B899_9LAMI</name>
<dbReference type="AlphaFoldDB" id="A0A2Z7B899"/>
<dbReference type="Proteomes" id="UP000250235">
    <property type="component" value="Unassembled WGS sequence"/>
</dbReference>
<keyword evidence="1" id="KW-0347">Helicase</keyword>
<protein>
    <submittedName>
        <fullName evidence="1">DEAD-box ATP-dependent RNA helicase 16</fullName>
    </submittedName>
</protein>
<sequence length="187" mass="20519">MCWSGLDQLMVDVHGVAIDFARCVLVGSSSNADVDFRRWYISAYPAVARDQVLRVISCWYVSCDDQQRALRDFEATTFCVQEPAVGFTSDVERSHALRLLVCESAVGSEVTCSSAMSFGFLGFAAGRGYDQAGGASGAARALSCSKLILLAELIFRELIRSKLNYPKMVSFSDLIRSFELINSSKLI</sequence>
<organism evidence="1 2">
    <name type="scientific">Dorcoceras hygrometricum</name>
    <dbReference type="NCBI Taxonomy" id="472368"/>
    <lineage>
        <taxon>Eukaryota</taxon>
        <taxon>Viridiplantae</taxon>
        <taxon>Streptophyta</taxon>
        <taxon>Embryophyta</taxon>
        <taxon>Tracheophyta</taxon>
        <taxon>Spermatophyta</taxon>
        <taxon>Magnoliopsida</taxon>
        <taxon>eudicotyledons</taxon>
        <taxon>Gunneridae</taxon>
        <taxon>Pentapetalae</taxon>
        <taxon>asterids</taxon>
        <taxon>lamiids</taxon>
        <taxon>Lamiales</taxon>
        <taxon>Gesneriaceae</taxon>
        <taxon>Didymocarpoideae</taxon>
        <taxon>Trichosporeae</taxon>
        <taxon>Loxocarpinae</taxon>
        <taxon>Dorcoceras</taxon>
    </lineage>
</organism>
<gene>
    <name evidence="1" type="ORF">F511_05536</name>
</gene>
<reference evidence="1 2" key="1">
    <citation type="journal article" date="2015" name="Proc. Natl. Acad. Sci. U.S.A.">
        <title>The resurrection genome of Boea hygrometrica: A blueprint for survival of dehydration.</title>
        <authorList>
            <person name="Xiao L."/>
            <person name="Yang G."/>
            <person name="Zhang L."/>
            <person name="Yang X."/>
            <person name="Zhao S."/>
            <person name="Ji Z."/>
            <person name="Zhou Q."/>
            <person name="Hu M."/>
            <person name="Wang Y."/>
            <person name="Chen M."/>
            <person name="Xu Y."/>
            <person name="Jin H."/>
            <person name="Xiao X."/>
            <person name="Hu G."/>
            <person name="Bao F."/>
            <person name="Hu Y."/>
            <person name="Wan P."/>
            <person name="Li L."/>
            <person name="Deng X."/>
            <person name="Kuang T."/>
            <person name="Xiang C."/>
            <person name="Zhu J.K."/>
            <person name="Oliver M.J."/>
            <person name="He Y."/>
        </authorList>
    </citation>
    <scope>NUCLEOTIDE SEQUENCE [LARGE SCALE GENOMIC DNA]</scope>
    <source>
        <strain evidence="2">cv. XS01</strain>
    </source>
</reference>
<keyword evidence="2" id="KW-1185">Reference proteome</keyword>
<dbReference type="GO" id="GO:0004386">
    <property type="term" value="F:helicase activity"/>
    <property type="evidence" value="ECO:0007669"/>
    <property type="project" value="UniProtKB-KW"/>
</dbReference>